<dbReference type="SUPFAM" id="SSF90123">
    <property type="entry name" value="ABC transporter transmembrane region"/>
    <property type="match status" value="1"/>
</dbReference>
<dbReference type="SUPFAM" id="SSF52540">
    <property type="entry name" value="P-loop containing nucleoside triphosphate hydrolases"/>
    <property type="match status" value="1"/>
</dbReference>
<dbReference type="Gene3D" id="3.40.50.300">
    <property type="entry name" value="P-loop containing nucleotide triphosphate hydrolases"/>
    <property type="match status" value="1"/>
</dbReference>
<evidence type="ECO:0000313" key="14">
    <source>
        <dbReference type="Proteomes" id="UP000305131"/>
    </source>
</evidence>
<feature type="domain" description="ABC transporter" evidence="11">
    <location>
        <begin position="354"/>
        <end position="588"/>
    </location>
</feature>
<proteinExistence type="inferred from homology"/>
<evidence type="ECO:0000256" key="2">
    <source>
        <dbReference type="ARBA" id="ARBA00005417"/>
    </source>
</evidence>
<evidence type="ECO:0000256" key="1">
    <source>
        <dbReference type="ARBA" id="ARBA00004651"/>
    </source>
</evidence>
<dbReference type="PROSITE" id="PS50893">
    <property type="entry name" value="ABC_TRANSPORTER_2"/>
    <property type="match status" value="1"/>
</dbReference>
<dbReference type="PANTHER" id="PTHR24221:SF654">
    <property type="entry name" value="ATP-BINDING CASSETTE SUB-FAMILY B MEMBER 6"/>
    <property type="match status" value="1"/>
</dbReference>
<dbReference type="GO" id="GO:0016887">
    <property type="term" value="F:ATP hydrolysis activity"/>
    <property type="evidence" value="ECO:0007669"/>
    <property type="project" value="InterPro"/>
</dbReference>
<dbReference type="OrthoDB" id="9804259at2"/>
<keyword evidence="4" id="KW-0547">Nucleotide-binding</keyword>
<accession>A0A6C1KHV8</accession>
<keyword evidence="5 13" id="KW-0067">ATP-binding</keyword>
<dbReference type="PROSITE" id="PS00211">
    <property type="entry name" value="ABC_TRANSPORTER_1"/>
    <property type="match status" value="1"/>
</dbReference>
<dbReference type="PROSITE" id="PS50929">
    <property type="entry name" value="ABC_TM1F"/>
    <property type="match status" value="1"/>
</dbReference>
<dbReference type="InterPro" id="IPR027417">
    <property type="entry name" value="P-loop_NTPase"/>
</dbReference>
<evidence type="ECO:0000256" key="6">
    <source>
        <dbReference type="ARBA" id="ARBA00022989"/>
    </source>
</evidence>
<dbReference type="AlphaFoldDB" id="A0A6C1KHV8"/>
<evidence type="ECO:0000256" key="3">
    <source>
        <dbReference type="ARBA" id="ARBA00022692"/>
    </source>
</evidence>
<evidence type="ECO:0000256" key="4">
    <source>
        <dbReference type="ARBA" id="ARBA00022741"/>
    </source>
</evidence>
<dbReference type="InterPro" id="IPR036640">
    <property type="entry name" value="ABC1_TM_sf"/>
</dbReference>
<evidence type="ECO:0000256" key="7">
    <source>
        <dbReference type="ARBA" id="ARBA00023136"/>
    </source>
</evidence>
<dbReference type="GO" id="GO:0034040">
    <property type="term" value="F:ATPase-coupled lipid transmembrane transporter activity"/>
    <property type="evidence" value="ECO:0007669"/>
    <property type="project" value="TreeGrafter"/>
</dbReference>
<dbReference type="CDD" id="cd18552">
    <property type="entry name" value="ABC_6TM_MsbA_like"/>
    <property type="match status" value="1"/>
</dbReference>
<evidence type="ECO:0000259" key="12">
    <source>
        <dbReference type="PROSITE" id="PS50929"/>
    </source>
</evidence>
<evidence type="ECO:0000256" key="9">
    <source>
        <dbReference type="SAM" id="MobiDB-lite"/>
    </source>
</evidence>
<comment type="similarity">
    <text evidence="2">Belongs to the ABC transporter superfamily.</text>
</comment>
<reference evidence="13 14" key="1">
    <citation type="submission" date="2019-05" db="EMBL/GenBank/DDBJ databases">
        <authorList>
            <person name="Zhou X."/>
        </authorList>
    </citation>
    <scope>NUCLEOTIDE SEQUENCE [LARGE SCALE GENOMIC DNA]</scope>
    <source>
        <strain evidence="13 14">DSM 432</strain>
    </source>
</reference>
<dbReference type="GO" id="GO:0005886">
    <property type="term" value="C:plasma membrane"/>
    <property type="evidence" value="ECO:0007669"/>
    <property type="project" value="UniProtKB-SubCell"/>
</dbReference>
<evidence type="ECO:0000256" key="8">
    <source>
        <dbReference type="ARBA" id="ARBA00024725"/>
    </source>
</evidence>
<sequence length="621" mass="66814">MSSKAPPSQSQGAAKDETSTVLRRLLLSDGRTHWKGYALAFVFMGLMGACTALLAYLMRDAVNAIFVAPTPQAVWAVSGAVMLLSIVKGASAYGQSITMARVGNRIVADNQKRAFDQILLQDASYFAKHHTAEITGRFSAGANGARGALDLIITSIGRDALSLIMLATVAIVQDPFLAVIALVVMPTAVVGTRKLIKKTKSLFTSGFRSGVQLSSIAMEAIQGVRTVKAYTLEPVMRERTHKFIDDVEANSNRLVRTQAKSSPLMETLGGLAIGGVVLYAGYNVIELGRSPGQFFSVLTALLLAYEPAKRLARMHVDLASHVMGARMLFELLDAPSPDRDAPGVPALPRPRGRVEFREVVFGYRPGESVLRGLDLVAEPGQTTALVGQSGGGKTTIINLIERFYDPQGGAVLIDDIDARSVTRSSVRANVALVSQDVYLFSGTVKDNIGFGRPGATDEEIIAAARAAHAHDFIMGFENGYDTPVGEHGAQLSGGQRQRIAIARAFLKNAPILLLDEATAALDSESEALVQRALNELQHQRTTIVIAHRLQTVVRAHKICVVEHGRVVEHGTHDELIARRGRYYGFYFAQFAHEQKQQEGAEGSADAPVDNLGEADGARLHA</sequence>
<comment type="caution">
    <text evidence="13">The sequence shown here is derived from an EMBL/GenBank/DDBJ whole genome shotgun (WGS) entry which is preliminary data.</text>
</comment>
<dbReference type="InterPro" id="IPR039421">
    <property type="entry name" value="Type_1_exporter"/>
</dbReference>
<feature type="region of interest" description="Disordered" evidence="9">
    <location>
        <begin position="596"/>
        <end position="621"/>
    </location>
</feature>
<dbReference type="InterPro" id="IPR011527">
    <property type="entry name" value="ABC1_TM_dom"/>
</dbReference>
<dbReference type="Proteomes" id="UP000305131">
    <property type="component" value="Unassembled WGS sequence"/>
</dbReference>
<keyword evidence="7 10" id="KW-0472">Membrane</keyword>
<dbReference type="GO" id="GO:0005524">
    <property type="term" value="F:ATP binding"/>
    <property type="evidence" value="ECO:0007669"/>
    <property type="project" value="UniProtKB-KW"/>
</dbReference>
<name>A0A6C1KHV8_XANAU</name>
<feature type="transmembrane region" description="Helical" evidence="10">
    <location>
        <begin position="37"/>
        <end position="58"/>
    </location>
</feature>
<evidence type="ECO:0000256" key="10">
    <source>
        <dbReference type="SAM" id="Phobius"/>
    </source>
</evidence>
<evidence type="ECO:0000259" key="11">
    <source>
        <dbReference type="PROSITE" id="PS50893"/>
    </source>
</evidence>
<comment type="subcellular location">
    <subcellularLocation>
        <location evidence="1">Cell membrane</location>
        <topology evidence="1">Multi-pass membrane protein</topology>
    </subcellularLocation>
</comment>
<dbReference type="GeneID" id="95773132"/>
<feature type="transmembrane region" description="Helical" evidence="10">
    <location>
        <begin position="263"/>
        <end position="282"/>
    </location>
</feature>
<dbReference type="InterPro" id="IPR003439">
    <property type="entry name" value="ABC_transporter-like_ATP-bd"/>
</dbReference>
<keyword evidence="6 10" id="KW-1133">Transmembrane helix</keyword>
<feature type="transmembrane region" description="Helical" evidence="10">
    <location>
        <begin position="64"/>
        <end position="87"/>
    </location>
</feature>
<dbReference type="SMART" id="SM00382">
    <property type="entry name" value="AAA"/>
    <property type="match status" value="1"/>
</dbReference>
<evidence type="ECO:0000256" key="5">
    <source>
        <dbReference type="ARBA" id="ARBA00022840"/>
    </source>
</evidence>
<dbReference type="InterPro" id="IPR017871">
    <property type="entry name" value="ABC_transporter-like_CS"/>
</dbReference>
<gene>
    <name evidence="13" type="ORF">FBQ73_06620</name>
</gene>
<dbReference type="FunFam" id="3.40.50.300:FF:000218">
    <property type="entry name" value="Multidrug ABC transporter ATP-binding protein"/>
    <property type="match status" value="1"/>
</dbReference>
<dbReference type="Pfam" id="PF00005">
    <property type="entry name" value="ABC_tran"/>
    <property type="match status" value="1"/>
</dbReference>
<feature type="transmembrane region" description="Helical" evidence="10">
    <location>
        <begin position="176"/>
        <end position="196"/>
    </location>
</feature>
<dbReference type="PANTHER" id="PTHR24221">
    <property type="entry name" value="ATP-BINDING CASSETTE SUB-FAMILY B"/>
    <property type="match status" value="1"/>
</dbReference>
<dbReference type="InterPro" id="IPR003593">
    <property type="entry name" value="AAA+_ATPase"/>
</dbReference>
<evidence type="ECO:0000313" key="13">
    <source>
        <dbReference type="EMBL" id="TLX43775.1"/>
    </source>
</evidence>
<organism evidence="13 14">
    <name type="scientific">Xanthobacter autotrophicus</name>
    <dbReference type="NCBI Taxonomy" id="280"/>
    <lineage>
        <taxon>Bacteria</taxon>
        <taxon>Pseudomonadati</taxon>
        <taxon>Pseudomonadota</taxon>
        <taxon>Alphaproteobacteria</taxon>
        <taxon>Hyphomicrobiales</taxon>
        <taxon>Xanthobacteraceae</taxon>
        <taxon>Xanthobacter</taxon>
    </lineage>
</organism>
<dbReference type="GO" id="GO:0140359">
    <property type="term" value="F:ABC-type transporter activity"/>
    <property type="evidence" value="ECO:0007669"/>
    <property type="project" value="InterPro"/>
</dbReference>
<dbReference type="Pfam" id="PF00664">
    <property type="entry name" value="ABC_membrane"/>
    <property type="match status" value="1"/>
</dbReference>
<dbReference type="EMBL" id="VAUP01000015">
    <property type="protein sequence ID" value="TLX43775.1"/>
    <property type="molecule type" value="Genomic_DNA"/>
</dbReference>
<feature type="domain" description="ABC transmembrane type-1" evidence="12">
    <location>
        <begin position="38"/>
        <end position="320"/>
    </location>
</feature>
<dbReference type="RefSeq" id="WP_138398684.1">
    <property type="nucleotide sequence ID" value="NZ_JBAFVI010000001.1"/>
</dbReference>
<comment type="function">
    <text evidence="8">Part of an ABC transporter complex. Transmembrane domains (TMD) form a pore in the inner membrane and the ATP-binding domain (NBD) is responsible for energy generation.</text>
</comment>
<keyword evidence="3 10" id="KW-0812">Transmembrane</keyword>
<dbReference type="Gene3D" id="1.20.1560.10">
    <property type="entry name" value="ABC transporter type 1, transmembrane domain"/>
    <property type="match status" value="1"/>
</dbReference>
<protein>
    <submittedName>
        <fullName evidence="13">ABC transporter ATP-binding protein</fullName>
    </submittedName>
</protein>